<keyword evidence="2" id="KW-1185">Reference proteome</keyword>
<comment type="caution">
    <text evidence="1">The sequence shown here is derived from an EMBL/GenBank/DDBJ whole genome shotgun (WGS) entry which is preliminary data.</text>
</comment>
<dbReference type="EMBL" id="CAJJDO010000033">
    <property type="protein sequence ID" value="CAD8159193.1"/>
    <property type="molecule type" value="Genomic_DNA"/>
</dbReference>
<proteinExistence type="predicted"/>
<reference evidence="1" key="1">
    <citation type="submission" date="2021-01" db="EMBL/GenBank/DDBJ databases">
        <authorList>
            <consortium name="Genoscope - CEA"/>
            <person name="William W."/>
        </authorList>
    </citation>
    <scope>NUCLEOTIDE SEQUENCE</scope>
</reference>
<protein>
    <submittedName>
        <fullName evidence="1">Uncharacterized protein</fullName>
    </submittedName>
</protein>
<evidence type="ECO:0000313" key="2">
    <source>
        <dbReference type="Proteomes" id="UP000689195"/>
    </source>
</evidence>
<evidence type="ECO:0000313" key="1">
    <source>
        <dbReference type="EMBL" id="CAD8159193.1"/>
    </source>
</evidence>
<sequence length="139" mass="15997">MQESFQEKQALADIFNQIKDVDIQIFGAILEILRKENTQDSIGFLSIIGNQRQLESQILKQVGNFTQADTEQKLSVIGNDMKQITGVLRKLKDHDFNKKDFSSEEMKNLHYFQLIASKIIKGSLNFSNFQFTSHLEITL</sequence>
<accession>A0A8S1U549</accession>
<gene>
    <name evidence="1" type="ORF">PPENT_87.1.T0330001</name>
</gene>
<name>A0A8S1U549_9CILI</name>
<organism evidence="1 2">
    <name type="scientific">Paramecium pentaurelia</name>
    <dbReference type="NCBI Taxonomy" id="43138"/>
    <lineage>
        <taxon>Eukaryota</taxon>
        <taxon>Sar</taxon>
        <taxon>Alveolata</taxon>
        <taxon>Ciliophora</taxon>
        <taxon>Intramacronucleata</taxon>
        <taxon>Oligohymenophorea</taxon>
        <taxon>Peniculida</taxon>
        <taxon>Parameciidae</taxon>
        <taxon>Paramecium</taxon>
    </lineage>
</organism>
<dbReference type="AlphaFoldDB" id="A0A8S1U549"/>
<dbReference type="Proteomes" id="UP000689195">
    <property type="component" value="Unassembled WGS sequence"/>
</dbReference>